<dbReference type="Pfam" id="PF00929">
    <property type="entry name" value="RNase_T"/>
    <property type="match status" value="1"/>
</dbReference>
<keyword evidence="7" id="KW-0269">Exonuclease</keyword>
<keyword evidence="5" id="KW-0540">Nuclease</keyword>
<evidence type="ECO:0000256" key="5">
    <source>
        <dbReference type="ARBA" id="ARBA00022722"/>
    </source>
</evidence>
<dbReference type="RefSeq" id="XP_003956254.1">
    <property type="nucleotide sequence ID" value="XM_003956205.1"/>
</dbReference>
<evidence type="ECO:0000256" key="3">
    <source>
        <dbReference type="ARBA" id="ARBA00016937"/>
    </source>
</evidence>
<dbReference type="KEGG" id="kaf:KAFR_0C01240"/>
<dbReference type="InParanoid" id="H2ARW9"/>
<dbReference type="GO" id="GO:0003676">
    <property type="term" value="F:nucleic acid binding"/>
    <property type="evidence" value="ECO:0007669"/>
    <property type="project" value="InterPro"/>
</dbReference>
<dbReference type="GeneID" id="13885038"/>
<dbReference type="AlphaFoldDB" id="H2ARW9"/>
<organism evidence="11 12">
    <name type="scientific">Kazachstania africana (strain ATCC 22294 / BCRC 22015 / CBS 2517 / CECT 1963 / NBRC 1671 / NRRL Y-8276)</name>
    <name type="common">Yeast</name>
    <name type="synonym">Kluyveromyces africanus</name>
    <dbReference type="NCBI Taxonomy" id="1071382"/>
    <lineage>
        <taxon>Eukaryota</taxon>
        <taxon>Fungi</taxon>
        <taxon>Dikarya</taxon>
        <taxon>Ascomycota</taxon>
        <taxon>Saccharomycotina</taxon>
        <taxon>Saccharomycetes</taxon>
        <taxon>Saccharomycetales</taxon>
        <taxon>Saccharomycetaceae</taxon>
        <taxon>Kazachstania</taxon>
    </lineage>
</organism>
<dbReference type="GO" id="GO:0006364">
    <property type="term" value="P:rRNA processing"/>
    <property type="evidence" value="ECO:0007669"/>
    <property type="project" value="UniProtKB-KW"/>
</dbReference>
<protein>
    <recommendedName>
        <fullName evidence="3">RNA exonuclease 4</fullName>
    </recommendedName>
</protein>
<dbReference type="PANTHER" id="PTHR12801:SF45">
    <property type="entry name" value="RNA EXONUCLEASE 4"/>
    <property type="match status" value="1"/>
</dbReference>
<dbReference type="Gene3D" id="3.30.420.10">
    <property type="entry name" value="Ribonuclease H-like superfamily/Ribonuclease H"/>
    <property type="match status" value="1"/>
</dbReference>
<dbReference type="PANTHER" id="PTHR12801">
    <property type="entry name" value="RNA EXONUCLEASE REXO1 / RECO3 FAMILY MEMBER-RELATED"/>
    <property type="match status" value="1"/>
</dbReference>
<keyword evidence="12" id="KW-1185">Reference proteome</keyword>
<dbReference type="eggNOG" id="KOG2249">
    <property type="taxonomic scope" value="Eukaryota"/>
</dbReference>
<keyword evidence="8" id="KW-0539">Nucleus</keyword>
<evidence type="ECO:0000313" key="12">
    <source>
        <dbReference type="Proteomes" id="UP000005220"/>
    </source>
</evidence>
<evidence type="ECO:0000313" key="11">
    <source>
        <dbReference type="EMBL" id="CCF57119.1"/>
    </source>
</evidence>
<comment type="subcellular location">
    <subcellularLocation>
        <location evidence="1">Nucleus</location>
    </subcellularLocation>
</comment>
<keyword evidence="6" id="KW-0378">Hydrolase</keyword>
<dbReference type="FunCoup" id="H2ARW9">
    <property type="interactions" value="862"/>
</dbReference>
<dbReference type="GO" id="GO:0000027">
    <property type="term" value="P:ribosomal large subunit assembly"/>
    <property type="evidence" value="ECO:0007669"/>
    <property type="project" value="EnsemblFungi"/>
</dbReference>
<reference evidence="11 12" key="1">
    <citation type="journal article" date="2011" name="Proc. Natl. Acad. Sci. U.S.A.">
        <title>Evolutionary erosion of yeast sex chromosomes by mating-type switching accidents.</title>
        <authorList>
            <person name="Gordon J.L."/>
            <person name="Armisen D."/>
            <person name="Proux-Wera E."/>
            <person name="Oheigeartaigh S.S."/>
            <person name="Byrne K.P."/>
            <person name="Wolfe K.H."/>
        </authorList>
    </citation>
    <scope>NUCLEOTIDE SEQUENCE [LARGE SCALE GENOMIC DNA]</scope>
    <source>
        <strain evidence="12">ATCC 22294 / BCRC 22015 / CBS 2517 / CECT 1963 / NBRC 1671 / NRRL Y-8276</strain>
    </source>
</reference>
<evidence type="ECO:0000256" key="7">
    <source>
        <dbReference type="ARBA" id="ARBA00022839"/>
    </source>
</evidence>
<dbReference type="Proteomes" id="UP000005220">
    <property type="component" value="Chromosome 3"/>
</dbReference>
<feature type="domain" description="Exonuclease" evidence="10">
    <location>
        <begin position="107"/>
        <end position="269"/>
    </location>
</feature>
<evidence type="ECO:0000259" key="10">
    <source>
        <dbReference type="SMART" id="SM00479"/>
    </source>
</evidence>
<comment type="similarity">
    <text evidence="2">Belongs to the REXO4 family.</text>
</comment>
<dbReference type="InterPro" id="IPR047021">
    <property type="entry name" value="REXO1/3/4-like"/>
</dbReference>
<dbReference type="SUPFAM" id="SSF53098">
    <property type="entry name" value="Ribonuclease H-like"/>
    <property type="match status" value="1"/>
</dbReference>
<evidence type="ECO:0000256" key="9">
    <source>
        <dbReference type="ARBA" id="ARBA00025599"/>
    </source>
</evidence>
<name>H2ARW9_KAZAF</name>
<evidence type="ECO:0000256" key="1">
    <source>
        <dbReference type="ARBA" id="ARBA00004123"/>
    </source>
</evidence>
<dbReference type="EMBL" id="HE650823">
    <property type="protein sequence ID" value="CCF57119.1"/>
    <property type="molecule type" value="Genomic_DNA"/>
</dbReference>
<dbReference type="STRING" id="1071382.H2ARW9"/>
<dbReference type="CDD" id="cd06144">
    <property type="entry name" value="REX4_like"/>
    <property type="match status" value="1"/>
</dbReference>
<gene>
    <name evidence="11" type="primary">KAFR0C01240</name>
    <name evidence="11" type="ORF">KAFR_0C01240</name>
</gene>
<dbReference type="GO" id="GO:0005634">
    <property type="term" value="C:nucleus"/>
    <property type="evidence" value="ECO:0007669"/>
    <property type="project" value="UniProtKB-SubCell"/>
</dbReference>
<comment type="function">
    <text evidence="9">Exoribonuclease involved in ribosome biosynthesis. Involved in the processing of ITS1, the internal transcribed spacer localized between the 18S and 5.8S rRNAs.</text>
</comment>
<dbReference type="OrthoDB" id="8191639at2759"/>
<evidence type="ECO:0000256" key="2">
    <source>
        <dbReference type="ARBA" id="ARBA00010489"/>
    </source>
</evidence>
<evidence type="ECO:0000256" key="8">
    <source>
        <dbReference type="ARBA" id="ARBA00023242"/>
    </source>
</evidence>
<keyword evidence="4" id="KW-0698">rRNA processing</keyword>
<dbReference type="FunFam" id="3.30.420.10:FF:000007">
    <property type="entry name" value="Interferon-stimulated exonuclease gene 20"/>
    <property type="match status" value="1"/>
</dbReference>
<sequence>MVLSSNWLELQQSKKVVVAKKKKNPSKKVGKIQKHVKVEKPNSKIMDMVYSMTRTIKTQELRKKEGQVFEFRDEVSAEVDTHSAGKSLDELDKSLGSGNKKAKEIGKYVAMDCEFVGVGPEGKESALARISLTNYFGHVIMDEYVKPREKITDWRTWVSGIKPEHMKNAITFKEAQKRCTDILKGRILVGHAVKHDLEALFLSHPNSMTRDTSRHIPFRQAYAKGKPPSLKKLAKEVLKLDIQGGEHSSVEDSRATMLIYKSARKEFERLHKAKFSKA</sequence>
<dbReference type="SMART" id="SM00479">
    <property type="entry name" value="EXOIII"/>
    <property type="match status" value="1"/>
</dbReference>
<dbReference type="GO" id="GO:0008408">
    <property type="term" value="F:3'-5' exonuclease activity"/>
    <property type="evidence" value="ECO:0007669"/>
    <property type="project" value="InterPro"/>
</dbReference>
<proteinExistence type="inferred from homology"/>
<dbReference type="InterPro" id="IPR012337">
    <property type="entry name" value="RNaseH-like_sf"/>
</dbReference>
<accession>H2ARW9</accession>
<dbReference type="InterPro" id="IPR036397">
    <property type="entry name" value="RNaseH_sf"/>
</dbReference>
<dbReference type="HOGENOM" id="CLU_022453_2_0_1"/>
<dbReference type="InterPro" id="IPR037431">
    <property type="entry name" value="REX4_DEDDh_dom"/>
</dbReference>
<evidence type="ECO:0000256" key="6">
    <source>
        <dbReference type="ARBA" id="ARBA00022801"/>
    </source>
</evidence>
<dbReference type="InterPro" id="IPR013520">
    <property type="entry name" value="Ribonucl_H"/>
</dbReference>
<evidence type="ECO:0000256" key="4">
    <source>
        <dbReference type="ARBA" id="ARBA00022552"/>
    </source>
</evidence>